<dbReference type="PANTHER" id="PTHR11934">
    <property type="entry name" value="RIBOSE-5-PHOSPHATE ISOMERASE"/>
    <property type="match status" value="1"/>
</dbReference>
<accession>A0A2V3YBV7</accession>
<comment type="caution">
    <text evidence="4">The sequence shown here is derived from an EMBL/GenBank/DDBJ whole genome shotgun (WGS) entry which is preliminary data.</text>
</comment>
<dbReference type="GO" id="GO:0004751">
    <property type="term" value="F:ribose-5-phosphate isomerase activity"/>
    <property type="evidence" value="ECO:0007669"/>
    <property type="project" value="UniProtKB-EC"/>
</dbReference>
<dbReference type="AlphaFoldDB" id="A0A2V3YBV7"/>
<evidence type="ECO:0000313" key="5">
    <source>
        <dbReference type="Proteomes" id="UP000248057"/>
    </source>
</evidence>
<dbReference type="RefSeq" id="WP_243004970.1">
    <property type="nucleotide sequence ID" value="NZ_QJKD01000002.1"/>
</dbReference>
<reference evidence="4 5" key="1">
    <citation type="submission" date="2018-05" db="EMBL/GenBank/DDBJ databases">
        <title>Genomic Encyclopedia of Type Strains, Phase IV (KMG-IV): sequencing the most valuable type-strain genomes for metagenomic binning, comparative biology and taxonomic classification.</title>
        <authorList>
            <person name="Goeker M."/>
        </authorList>
    </citation>
    <scope>NUCLEOTIDE SEQUENCE [LARGE SCALE GENOMIC DNA]</scope>
    <source>
        <strain evidence="4 5">DSM 24995</strain>
    </source>
</reference>
<organism evidence="4 5">
    <name type="scientific">Hungatella effluvii</name>
    <dbReference type="NCBI Taxonomy" id="1096246"/>
    <lineage>
        <taxon>Bacteria</taxon>
        <taxon>Bacillati</taxon>
        <taxon>Bacillota</taxon>
        <taxon>Clostridia</taxon>
        <taxon>Lachnospirales</taxon>
        <taxon>Lachnospiraceae</taxon>
        <taxon>Hungatella</taxon>
    </lineage>
</organism>
<name>A0A2V3YBV7_9FIRM</name>
<dbReference type="Pfam" id="PF06026">
    <property type="entry name" value="Rib_5-P_isom_A"/>
    <property type="match status" value="1"/>
</dbReference>
<dbReference type="GO" id="GO:0009052">
    <property type="term" value="P:pentose-phosphate shunt, non-oxidative branch"/>
    <property type="evidence" value="ECO:0007669"/>
    <property type="project" value="InterPro"/>
</dbReference>
<keyword evidence="2 4" id="KW-0413">Isomerase</keyword>
<keyword evidence="5" id="KW-1185">Reference proteome</keyword>
<sequence>MVPFTKEEQKKAAAVMAAGELRDGMVISLGTGTTVYYLIQEIARLVSEGLVIHALPTSEKTRLLASQFRIPLLSADTAPAADLAIDGVDGVDSSFWSVKGGGGAQTAISHF</sequence>
<evidence type="ECO:0000256" key="2">
    <source>
        <dbReference type="ARBA" id="ARBA00023235"/>
    </source>
</evidence>
<evidence type="ECO:0000256" key="1">
    <source>
        <dbReference type="ARBA" id="ARBA00011959"/>
    </source>
</evidence>
<evidence type="ECO:0000256" key="3">
    <source>
        <dbReference type="ARBA" id="ARBA00029734"/>
    </source>
</evidence>
<dbReference type="Proteomes" id="UP000248057">
    <property type="component" value="Unassembled WGS sequence"/>
</dbReference>
<dbReference type="InterPro" id="IPR037171">
    <property type="entry name" value="NagB/RpiA_transferase-like"/>
</dbReference>
<dbReference type="Gene3D" id="3.40.50.1360">
    <property type="match status" value="1"/>
</dbReference>
<dbReference type="EC" id="5.3.1.6" evidence="1"/>
<dbReference type="PANTHER" id="PTHR11934:SF0">
    <property type="entry name" value="RIBOSE-5-PHOSPHATE ISOMERASE"/>
    <property type="match status" value="1"/>
</dbReference>
<dbReference type="InterPro" id="IPR004788">
    <property type="entry name" value="Ribose5P_isomerase_type_A"/>
</dbReference>
<evidence type="ECO:0000313" key="4">
    <source>
        <dbReference type="EMBL" id="PXX55759.1"/>
    </source>
</evidence>
<dbReference type="EMBL" id="QJKD01000002">
    <property type="protein sequence ID" value="PXX55759.1"/>
    <property type="molecule type" value="Genomic_DNA"/>
</dbReference>
<dbReference type="GO" id="GO:0006014">
    <property type="term" value="P:D-ribose metabolic process"/>
    <property type="evidence" value="ECO:0007669"/>
    <property type="project" value="TreeGrafter"/>
</dbReference>
<gene>
    <name evidence="4" type="ORF">DFR60_10232</name>
</gene>
<dbReference type="SUPFAM" id="SSF100950">
    <property type="entry name" value="NagB/RpiA/CoA transferase-like"/>
    <property type="match status" value="1"/>
</dbReference>
<dbReference type="GeneID" id="86065279"/>
<proteinExistence type="predicted"/>
<protein>
    <recommendedName>
        <fullName evidence="1">ribose-5-phosphate isomerase</fullName>
        <ecNumber evidence="1">5.3.1.6</ecNumber>
    </recommendedName>
    <alternativeName>
        <fullName evidence="3">Phosphoriboisomerase</fullName>
    </alternativeName>
</protein>
<dbReference type="GO" id="GO:0005829">
    <property type="term" value="C:cytosol"/>
    <property type="evidence" value="ECO:0007669"/>
    <property type="project" value="TreeGrafter"/>
</dbReference>